<dbReference type="InterPro" id="IPR001279">
    <property type="entry name" value="Metallo-B-lactamas"/>
</dbReference>
<dbReference type="InterPro" id="IPR036866">
    <property type="entry name" value="RibonucZ/Hydroxyglut_hydro"/>
</dbReference>
<dbReference type="CDD" id="cd07724">
    <property type="entry name" value="POD-like_MBL-fold"/>
    <property type="match status" value="1"/>
</dbReference>
<dbReference type="InterPro" id="IPR044528">
    <property type="entry name" value="POD-like_MBL-fold"/>
</dbReference>
<proteinExistence type="predicted"/>
<dbReference type="Gene3D" id="3.40.250.10">
    <property type="entry name" value="Rhodanese-like domain"/>
    <property type="match status" value="2"/>
</dbReference>
<dbReference type="InterPro" id="IPR036873">
    <property type="entry name" value="Rhodanese-like_dom_sf"/>
</dbReference>
<dbReference type="STRING" id="211114.SAMN04489726_4596"/>
<dbReference type="SUPFAM" id="SSF52821">
    <property type="entry name" value="Rhodanese/Cell cycle control phosphatase"/>
    <property type="match status" value="2"/>
</dbReference>
<dbReference type="Proteomes" id="UP000183376">
    <property type="component" value="Chromosome I"/>
</dbReference>
<sequence length="451" mass="48479">MIQIVPIDTPTLGDRSYLVGDGTVAFVVDPQRDIDRVLDLAARHGLRITDVFETHIHNDYVTGGLALARATGAAYHVNAADPVSFDRTPIRDHDVVEVGERMRVRAVATPGHTFTHLSYVLETPDRAPVVFTGGSLLFGSTGRPDLLGPSHTDELVRAQYASAHRLTGGLPDDTEICPTHGFGSFCSATQSEAERSTIGREKQVNPVLTQDEESYVEQLLAGLDAFPAYYAHMGPANTAGPAAVDLAEPRTADPAELRARIDAGEWVVDLRSRTAFAAGHLAGSLNFGLDGSFATYLGWLIPWGTPVSLLGDTPEQVAEAQRELVRIGIDRIESSATGEPEAWSGAAPLGTFPRASFTDLAAVRHHRAVTVLDVRRDSEWAGKHVDGAVHVPLHDLLHRLDEVPRGEVWVHCKSGYRASIGASVLAAAGHRVVVIDDQFDQAENAGLPMTA</sequence>
<dbReference type="AlphaFoldDB" id="A0A1G9Y4N1"/>
<organism evidence="3 4">
    <name type="scientific">Allokutzneria albata</name>
    <name type="common">Kibdelosporangium albatum</name>
    <dbReference type="NCBI Taxonomy" id="211114"/>
    <lineage>
        <taxon>Bacteria</taxon>
        <taxon>Bacillati</taxon>
        <taxon>Actinomycetota</taxon>
        <taxon>Actinomycetes</taxon>
        <taxon>Pseudonocardiales</taxon>
        <taxon>Pseudonocardiaceae</taxon>
        <taxon>Allokutzneria</taxon>
    </lineage>
</organism>
<dbReference type="SMART" id="SM00849">
    <property type="entry name" value="Lactamase_B"/>
    <property type="match status" value="1"/>
</dbReference>
<dbReference type="PANTHER" id="PTHR43084">
    <property type="entry name" value="PERSULFIDE DIOXYGENASE ETHE1"/>
    <property type="match status" value="1"/>
</dbReference>
<dbReference type="eggNOG" id="COG0491">
    <property type="taxonomic scope" value="Bacteria"/>
</dbReference>
<dbReference type="SUPFAM" id="SSF56281">
    <property type="entry name" value="Metallo-hydrolase/oxidoreductase"/>
    <property type="match status" value="1"/>
</dbReference>
<dbReference type="PANTHER" id="PTHR43084:SF1">
    <property type="entry name" value="PERSULFIDE DIOXYGENASE ETHE1, MITOCHONDRIAL"/>
    <property type="match status" value="1"/>
</dbReference>
<dbReference type="SMART" id="SM00450">
    <property type="entry name" value="RHOD"/>
    <property type="match status" value="1"/>
</dbReference>
<feature type="domain" description="Rhodanese" evidence="2">
    <location>
        <begin position="365"/>
        <end position="451"/>
    </location>
</feature>
<keyword evidence="1" id="KW-0479">Metal-binding</keyword>
<dbReference type="RefSeq" id="WP_030433527.1">
    <property type="nucleotide sequence ID" value="NZ_JOEF01000045.1"/>
</dbReference>
<dbReference type="GO" id="GO:0046872">
    <property type="term" value="F:metal ion binding"/>
    <property type="evidence" value="ECO:0007669"/>
    <property type="project" value="UniProtKB-KW"/>
</dbReference>
<dbReference type="GO" id="GO:0050313">
    <property type="term" value="F:sulfur dioxygenase activity"/>
    <property type="evidence" value="ECO:0007669"/>
    <property type="project" value="InterPro"/>
</dbReference>
<dbReference type="EMBL" id="LT629701">
    <property type="protein sequence ID" value="SDN03978.1"/>
    <property type="molecule type" value="Genomic_DNA"/>
</dbReference>
<evidence type="ECO:0000313" key="3">
    <source>
        <dbReference type="EMBL" id="SDN03978.1"/>
    </source>
</evidence>
<dbReference type="Pfam" id="PF00753">
    <property type="entry name" value="Lactamase_B"/>
    <property type="match status" value="1"/>
</dbReference>
<evidence type="ECO:0000313" key="4">
    <source>
        <dbReference type="Proteomes" id="UP000183376"/>
    </source>
</evidence>
<dbReference type="OrthoDB" id="3196337at2"/>
<evidence type="ECO:0000259" key="2">
    <source>
        <dbReference type="PROSITE" id="PS50206"/>
    </source>
</evidence>
<name>A0A1G9Y4N1_ALLAB</name>
<keyword evidence="4" id="KW-1185">Reference proteome</keyword>
<evidence type="ECO:0000256" key="1">
    <source>
        <dbReference type="ARBA" id="ARBA00022723"/>
    </source>
</evidence>
<dbReference type="InterPro" id="IPR001763">
    <property type="entry name" value="Rhodanese-like_dom"/>
</dbReference>
<dbReference type="InterPro" id="IPR051682">
    <property type="entry name" value="Mito_Persulfide_Diox"/>
</dbReference>
<dbReference type="Gene3D" id="3.60.15.10">
    <property type="entry name" value="Ribonuclease Z/Hydroxyacylglutathione hydrolase-like"/>
    <property type="match status" value="1"/>
</dbReference>
<protein>
    <submittedName>
        <fullName evidence="3">Glyoxylase, beta-lactamase superfamily II</fullName>
    </submittedName>
</protein>
<dbReference type="eggNOG" id="COG0607">
    <property type="taxonomic scope" value="Bacteria"/>
</dbReference>
<dbReference type="PROSITE" id="PS50206">
    <property type="entry name" value="RHODANESE_3"/>
    <property type="match status" value="1"/>
</dbReference>
<accession>A0A1G9Y4N1</accession>
<gene>
    <name evidence="3" type="ORF">SAMN04489726_4596</name>
</gene>
<dbReference type="GO" id="GO:0006749">
    <property type="term" value="P:glutathione metabolic process"/>
    <property type="evidence" value="ECO:0007669"/>
    <property type="project" value="InterPro"/>
</dbReference>
<reference evidence="3 4" key="1">
    <citation type="submission" date="2016-10" db="EMBL/GenBank/DDBJ databases">
        <authorList>
            <person name="de Groot N.N."/>
        </authorList>
    </citation>
    <scope>NUCLEOTIDE SEQUENCE [LARGE SCALE GENOMIC DNA]</scope>
    <source>
        <strain evidence="3 4">DSM 44149</strain>
    </source>
</reference>
<dbReference type="GO" id="GO:0070813">
    <property type="term" value="P:hydrogen sulfide metabolic process"/>
    <property type="evidence" value="ECO:0007669"/>
    <property type="project" value="TreeGrafter"/>
</dbReference>
<dbReference type="Pfam" id="PF00581">
    <property type="entry name" value="Rhodanese"/>
    <property type="match status" value="2"/>
</dbReference>
<dbReference type="CDD" id="cd00158">
    <property type="entry name" value="RHOD"/>
    <property type="match status" value="1"/>
</dbReference>